<dbReference type="EMBL" id="JBHRTK010000004">
    <property type="protein sequence ID" value="MFC3205526.1"/>
    <property type="molecule type" value="Genomic_DNA"/>
</dbReference>
<accession>A0ABV7K966</accession>
<dbReference type="RefSeq" id="WP_378219063.1">
    <property type="nucleotide sequence ID" value="NZ_JBHRTK010000004.1"/>
</dbReference>
<evidence type="ECO:0000313" key="3">
    <source>
        <dbReference type="Proteomes" id="UP001595583"/>
    </source>
</evidence>
<dbReference type="Pfam" id="PF19678">
    <property type="entry name" value="DUF6180"/>
    <property type="match status" value="1"/>
</dbReference>
<organism evidence="2 3">
    <name type="scientific">Aquamicrobium soli</name>
    <dbReference type="NCBI Taxonomy" id="1811518"/>
    <lineage>
        <taxon>Bacteria</taxon>
        <taxon>Pseudomonadati</taxon>
        <taxon>Pseudomonadota</taxon>
        <taxon>Alphaproteobacteria</taxon>
        <taxon>Hyphomicrobiales</taxon>
        <taxon>Phyllobacteriaceae</taxon>
        <taxon>Aquamicrobium</taxon>
    </lineage>
</organism>
<keyword evidence="1" id="KW-0732">Signal</keyword>
<proteinExistence type="predicted"/>
<protein>
    <submittedName>
        <fullName evidence="2">DUF6180 family protein</fullName>
    </submittedName>
</protein>
<dbReference type="Proteomes" id="UP001595583">
    <property type="component" value="Unassembled WGS sequence"/>
</dbReference>
<keyword evidence="3" id="KW-1185">Reference proteome</keyword>
<reference evidence="3" key="1">
    <citation type="journal article" date="2019" name="Int. J. Syst. Evol. Microbiol.">
        <title>The Global Catalogue of Microorganisms (GCM) 10K type strain sequencing project: providing services to taxonomists for standard genome sequencing and annotation.</title>
        <authorList>
            <consortium name="The Broad Institute Genomics Platform"/>
            <consortium name="The Broad Institute Genome Sequencing Center for Infectious Disease"/>
            <person name="Wu L."/>
            <person name="Ma J."/>
        </authorList>
    </citation>
    <scope>NUCLEOTIDE SEQUENCE [LARGE SCALE GENOMIC DNA]</scope>
    <source>
        <strain evidence="3">KCTC 52165</strain>
    </source>
</reference>
<comment type="caution">
    <text evidence="2">The sequence shown here is derived from an EMBL/GenBank/DDBJ whole genome shotgun (WGS) entry which is preliminary data.</text>
</comment>
<feature type="signal peptide" evidence="1">
    <location>
        <begin position="1"/>
        <end position="21"/>
    </location>
</feature>
<evidence type="ECO:0000256" key="1">
    <source>
        <dbReference type="SAM" id="SignalP"/>
    </source>
</evidence>
<name>A0ABV7K966_9HYPH</name>
<feature type="chain" id="PRO_5046752018" evidence="1">
    <location>
        <begin position="22"/>
        <end position="126"/>
    </location>
</feature>
<dbReference type="InterPro" id="IPR045752">
    <property type="entry name" value="DUF6180"/>
</dbReference>
<sequence>MRLLIASTLVAFGFAPSLAQAASDQFNVAYNVERVDASRLSLDKCAEIAQREAGSNGYVHSVDRTLGKLAVVSGGLAQGGASLLVYCIAVGDHTAYVVQGIDYQPEKGNAGALADRIHEALVEASK</sequence>
<evidence type="ECO:0000313" key="2">
    <source>
        <dbReference type="EMBL" id="MFC3205526.1"/>
    </source>
</evidence>
<gene>
    <name evidence="2" type="ORF">ACFOHJ_04820</name>
</gene>